<feature type="compositionally biased region" description="Acidic residues" evidence="1">
    <location>
        <begin position="195"/>
        <end position="222"/>
    </location>
</feature>
<feature type="region of interest" description="Disordered" evidence="1">
    <location>
        <begin position="180"/>
        <end position="250"/>
    </location>
</feature>
<evidence type="ECO:0000256" key="1">
    <source>
        <dbReference type="SAM" id="MobiDB-lite"/>
    </source>
</evidence>
<reference evidence="3" key="2">
    <citation type="submission" date="2025-08" db="UniProtKB">
        <authorList>
            <consortium name="RefSeq"/>
        </authorList>
    </citation>
    <scope>IDENTIFICATION</scope>
    <source>
        <tissue evidence="3">Etiolated seedlings</tissue>
    </source>
</reference>
<dbReference type="Proteomes" id="UP000087171">
    <property type="component" value="Chromosome Ca1"/>
</dbReference>
<proteinExistence type="predicted"/>
<dbReference type="STRING" id="3827.A0A1S2XFZ4"/>
<dbReference type="InterPro" id="IPR006734">
    <property type="entry name" value="PLATZ"/>
</dbReference>
<keyword evidence="2" id="KW-1185">Reference proteome</keyword>
<dbReference type="PaxDb" id="3827-XP_004487734.1"/>
<dbReference type="Pfam" id="PF04640">
    <property type="entry name" value="PLATZ"/>
    <property type="match status" value="1"/>
</dbReference>
<dbReference type="AlphaFoldDB" id="A0A1S2XFZ4"/>
<sequence length="250" mass="28882">MAIGMDMMSVPWLEKLLAMTTFFTACEVHFNKTKNECNKFCLDCNDRALCGSCIKSGHKDHRVIQIRRSSYNEAVKTTDIYKHVDILGIQTYVINSSTVVFLNKRARTQPKRNNRVGKCYSSDSLCRICERNLVDTSFFCSLACKLAWIKENDGFFVSAKEREELEKLLEESIKVSPAKEKAKLVEQNRKRKLEGDEEDQERENEEVSEENEEDEEKDEEESVLSSIRPPGSLRKPNSRRKGIPHRAPFF</sequence>
<name>A0A1S2XFZ4_CICAR</name>
<dbReference type="RefSeq" id="XP_004487734.2">
    <property type="nucleotide sequence ID" value="XM_004487677.3"/>
</dbReference>
<dbReference type="eggNOG" id="ENOG502QSRF">
    <property type="taxonomic scope" value="Eukaryota"/>
</dbReference>
<reference evidence="2" key="1">
    <citation type="journal article" date="2013" name="Nat. Biotechnol.">
        <title>Draft genome sequence of chickpea (Cicer arietinum) provides a resource for trait improvement.</title>
        <authorList>
            <person name="Varshney R.K."/>
            <person name="Song C."/>
            <person name="Saxena R.K."/>
            <person name="Azam S."/>
            <person name="Yu S."/>
            <person name="Sharpe A.G."/>
            <person name="Cannon S."/>
            <person name="Baek J."/>
            <person name="Rosen B.D."/>
            <person name="Tar'an B."/>
            <person name="Millan T."/>
            <person name="Zhang X."/>
            <person name="Ramsay L.D."/>
            <person name="Iwata A."/>
            <person name="Wang Y."/>
            <person name="Nelson W."/>
            <person name="Farmer A.D."/>
            <person name="Gaur P.M."/>
            <person name="Soderlund C."/>
            <person name="Penmetsa R.V."/>
            <person name="Xu C."/>
            <person name="Bharti A.K."/>
            <person name="He W."/>
            <person name="Winter P."/>
            <person name="Zhao S."/>
            <person name="Hane J.K."/>
            <person name="Carrasquilla-Garcia N."/>
            <person name="Condie J.A."/>
            <person name="Upadhyaya H.D."/>
            <person name="Luo M.C."/>
            <person name="Thudi M."/>
            <person name="Gowda C.L."/>
            <person name="Singh N.P."/>
            <person name="Lichtenzveig J."/>
            <person name="Gali K.K."/>
            <person name="Rubio J."/>
            <person name="Nadarajan N."/>
            <person name="Dolezel J."/>
            <person name="Bansal K.C."/>
            <person name="Xu X."/>
            <person name="Edwards D."/>
            <person name="Zhang G."/>
            <person name="Kahl G."/>
            <person name="Gil J."/>
            <person name="Singh K.B."/>
            <person name="Datta S.K."/>
            <person name="Jackson S.A."/>
            <person name="Wang J."/>
            <person name="Cook D.R."/>
        </authorList>
    </citation>
    <scope>NUCLEOTIDE SEQUENCE [LARGE SCALE GENOMIC DNA]</scope>
    <source>
        <strain evidence="2">cv. CDC Frontier</strain>
    </source>
</reference>
<dbReference type="OrthoDB" id="1428895at2759"/>
<dbReference type="PANTHER" id="PTHR31065:SF42">
    <property type="entry name" value="PLATZ TRANSCRIPTION FACTOR FAMILY PROTEIN"/>
    <property type="match status" value="1"/>
</dbReference>
<dbReference type="PANTHER" id="PTHR31065">
    <property type="entry name" value="PLATZ TRANSCRIPTION FACTOR FAMILY PROTEIN"/>
    <property type="match status" value="1"/>
</dbReference>
<gene>
    <name evidence="3" type="primary">LOC101499108</name>
</gene>
<evidence type="ECO:0000313" key="2">
    <source>
        <dbReference type="Proteomes" id="UP000087171"/>
    </source>
</evidence>
<organism evidence="2 3">
    <name type="scientific">Cicer arietinum</name>
    <name type="common">Chickpea</name>
    <name type="synonym">Garbanzo</name>
    <dbReference type="NCBI Taxonomy" id="3827"/>
    <lineage>
        <taxon>Eukaryota</taxon>
        <taxon>Viridiplantae</taxon>
        <taxon>Streptophyta</taxon>
        <taxon>Embryophyta</taxon>
        <taxon>Tracheophyta</taxon>
        <taxon>Spermatophyta</taxon>
        <taxon>Magnoliopsida</taxon>
        <taxon>eudicotyledons</taxon>
        <taxon>Gunneridae</taxon>
        <taxon>Pentapetalae</taxon>
        <taxon>rosids</taxon>
        <taxon>fabids</taxon>
        <taxon>Fabales</taxon>
        <taxon>Fabaceae</taxon>
        <taxon>Papilionoideae</taxon>
        <taxon>50 kb inversion clade</taxon>
        <taxon>NPAAA clade</taxon>
        <taxon>Hologalegina</taxon>
        <taxon>IRL clade</taxon>
        <taxon>Cicereae</taxon>
        <taxon>Cicer</taxon>
    </lineage>
</organism>
<evidence type="ECO:0000313" key="3">
    <source>
        <dbReference type="RefSeq" id="XP_004487734.2"/>
    </source>
</evidence>
<dbReference type="KEGG" id="cam:101499108"/>
<dbReference type="GeneID" id="101499108"/>
<protein>
    <submittedName>
        <fullName evidence="3">Uncharacterized protein LOC101499108</fullName>
    </submittedName>
</protein>
<accession>A0A1S2XFZ4</accession>